<evidence type="ECO:0000313" key="2">
    <source>
        <dbReference type="EMBL" id="SVA25105.1"/>
    </source>
</evidence>
<organism evidence="2">
    <name type="scientific">marine metagenome</name>
    <dbReference type="NCBI Taxonomy" id="408172"/>
    <lineage>
        <taxon>unclassified sequences</taxon>
        <taxon>metagenomes</taxon>
        <taxon>ecological metagenomes</taxon>
    </lineage>
</organism>
<dbReference type="AlphaFoldDB" id="A0A381UA40"/>
<feature type="transmembrane region" description="Helical" evidence="1">
    <location>
        <begin position="114"/>
        <end position="134"/>
    </location>
</feature>
<proteinExistence type="predicted"/>
<keyword evidence="1" id="KW-0812">Transmembrane</keyword>
<evidence type="ECO:0000256" key="1">
    <source>
        <dbReference type="SAM" id="Phobius"/>
    </source>
</evidence>
<evidence type="ECO:0008006" key="3">
    <source>
        <dbReference type="Google" id="ProtNLM"/>
    </source>
</evidence>
<reference evidence="2" key="1">
    <citation type="submission" date="2018-05" db="EMBL/GenBank/DDBJ databases">
        <authorList>
            <person name="Lanie J.A."/>
            <person name="Ng W.-L."/>
            <person name="Kazmierczak K.M."/>
            <person name="Andrzejewski T.M."/>
            <person name="Davidsen T.M."/>
            <person name="Wayne K.J."/>
            <person name="Tettelin H."/>
            <person name="Glass J.I."/>
            <person name="Rusch D."/>
            <person name="Podicherti R."/>
            <person name="Tsui H.-C.T."/>
            <person name="Winkler M.E."/>
        </authorList>
    </citation>
    <scope>NUCLEOTIDE SEQUENCE</scope>
</reference>
<feature type="transmembrane region" description="Helical" evidence="1">
    <location>
        <begin position="85"/>
        <end position="108"/>
    </location>
</feature>
<protein>
    <recommendedName>
        <fullName evidence="3">ATP synthase I chain</fullName>
    </recommendedName>
</protein>
<sequence>MIGKEADPVLRRIERNAIVACIVFAAIAWLVAVDRIDAAIGILAGGAVTGVSYSVIKLVVDGMVSALTRVGGQARGVENRTSRRVIATVMAKFVLRYALLGLIGYVMIARFRLHALGLFVGASCVVFAIALESFRVVSKSRMSS</sequence>
<feature type="transmembrane region" description="Helical" evidence="1">
    <location>
        <begin position="12"/>
        <end position="32"/>
    </location>
</feature>
<name>A0A381UA40_9ZZZZ</name>
<keyword evidence="1" id="KW-1133">Transmembrane helix</keyword>
<accession>A0A381UA40</accession>
<gene>
    <name evidence="2" type="ORF">METZ01_LOCUS77959</name>
</gene>
<dbReference type="EMBL" id="UINC01006040">
    <property type="protein sequence ID" value="SVA25105.1"/>
    <property type="molecule type" value="Genomic_DNA"/>
</dbReference>
<feature type="transmembrane region" description="Helical" evidence="1">
    <location>
        <begin position="38"/>
        <end position="60"/>
    </location>
</feature>
<keyword evidence="1" id="KW-0472">Membrane</keyword>